<evidence type="ECO:0000256" key="7">
    <source>
        <dbReference type="ARBA" id="ARBA00022918"/>
    </source>
</evidence>
<name>A0AA38LER0_TAXCH</name>
<dbReference type="GO" id="GO:0003676">
    <property type="term" value="F:nucleic acid binding"/>
    <property type="evidence" value="ECO:0007669"/>
    <property type="project" value="InterPro"/>
</dbReference>
<evidence type="ECO:0000256" key="5">
    <source>
        <dbReference type="ARBA" id="ARBA00022842"/>
    </source>
</evidence>
<evidence type="ECO:0000256" key="8">
    <source>
        <dbReference type="ARBA" id="ARBA00022932"/>
    </source>
</evidence>
<keyword evidence="2" id="KW-0479">Metal-binding</keyword>
<dbReference type="PANTHER" id="PTHR42648:SF11">
    <property type="entry name" value="TRANSPOSON TY4-P GAG-POL POLYPROTEIN"/>
    <property type="match status" value="1"/>
</dbReference>
<evidence type="ECO:0000256" key="3">
    <source>
        <dbReference type="ARBA" id="ARBA00022759"/>
    </source>
</evidence>
<dbReference type="GO" id="GO:0015074">
    <property type="term" value="P:DNA integration"/>
    <property type="evidence" value="ECO:0007669"/>
    <property type="project" value="UniProtKB-KW"/>
</dbReference>
<dbReference type="Gene3D" id="3.30.420.10">
    <property type="entry name" value="Ribonuclease H-like superfamily/Ribonuclease H"/>
    <property type="match status" value="1"/>
</dbReference>
<dbReference type="InterPro" id="IPR036397">
    <property type="entry name" value="RNaseH_sf"/>
</dbReference>
<keyword evidence="9" id="KW-0233">DNA recombination</keyword>
<dbReference type="Proteomes" id="UP000824469">
    <property type="component" value="Unassembled WGS sequence"/>
</dbReference>
<organism evidence="11 12">
    <name type="scientific">Taxus chinensis</name>
    <name type="common">Chinese yew</name>
    <name type="synonym">Taxus wallichiana var. chinensis</name>
    <dbReference type="NCBI Taxonomy" id="29808"/>
    <lineage>
        <taxon>Eukaryota</taxon>
        <taxon>Viridiplantae</taxon>
        <taxon>Streptophyta</taxon>
        <taxon>Embryophyta</taxon>
        <taxon>Tracheophyta</taxon>
        <taxon>Spermatophyta</taxon>
        <taxon>Pinopsida</taxon>
        <taxon>Pinidae</taxon>
        <taxon>Conifers II</taxon>
        <taxon>Cupressales</taxon>
        <taxon>Taxaceae</taxon>
        <taxon>Taxus</taxon>
    </lineage>
</organism>
<feature type="non-terminal residue" evidence="11">
    <location>
        <position position="59"/>
    </location>
</feature>
<evidence type="ECO:0000256" key="1">
    <source>
        <dbReference type="ARBA" id="ARBA00022722"/>
    </source>
</evidence>
<keyword evidence="12" id="KW-1185">Reference proteome</keyword>
<dbReference type="GO" id="GO:0006310">
    <property type="term" value="P:DNA recombination"/>
    <property type="evidence" value="ECO:0007669"/>
    <property type="project" value="UniProtKB-KW"/>
</dbReference>
<dbReference type="InterPro" id="IPR012337">
    <property type="entry name" value="RNaseH-like_sf"/>
</dbReference>
<accession>A0AA38LER0</accession>
<keyword evidence="5" id="KW-0460">Magnesium</keyword>
<feature type="domain" description="Integrase catalytic" evidence="10">
    <location>
        <begin position="1"/>
        <end position="59"/>
    </location>
</feature>
<dbReference type="GO" id="GO:0004519">
    <property type="term" value="F:endonuclease activity"/>
    <property type="evidence" value="ECO:0007669"/>
    <property type="project" value="UniProtKB-KW"/>
</dbReference>
<protein>
    <recommendedName>
        <fullName evidence="10">Integrase catalytic domain-containing protein</fullName>
    </recommendedName>
</protein>
<evidence type="ECO:0000256" key="6">
    <source>
        <dbReference type="ARBA" id="ARBA00022908"/>
    </source>
</evidence>
<sequence length="59" mass="6770">FEHFQEFKALAKKQVERSIKVLRTDNGGEYVNNRFMDFCSSEGISLQHTVTYSPSQNGV</sequence>
<reference evidence="11 12" key="1">
    <citation type="journal article" date="2021" name="Nat. Plants">
        <title>The Taxus genome provides insights into paclitaxel biosynthesis.</title>
        <authorList>
            <person name="Xiong X."/>
            <person name="Gou J."/>
            <person name="Liao Q."/>
            <person name="Li Y."/>
            <person name="Zhou Q."/>
            <person name="Bi G."/>
            <person name="Li C."/>
            <person name="Du R."/>
            <person name="Wang X."/>
            <person name="Sun T."/>
            <person name="Guo L."/>
            <person name="Liang H."/>
            <person name="Lu P."/>
            <person name="Wu Y."/>
            <person name="Zhang Z."/>
            <person name="Ro D.K."/>
            <person name="Shang Y."/>
            <person name="Huang S."/>
            <person name="Yan J."/>
        </authorList>
    </citation>
    <scope>NUCLEOTIDE SEQUENCE [LARGE SCALE GENOMIC DNA]</scope>
    <source>
        <strain evidence="11">Ta-2019</strain>
    </source>
</reference>
<evidence type="ECO:0000313" key="12">
    <source>
        <dbReference type="Proteomes" id="UP000824469"/>
    </source>
</evidence>
<keyword evidence="8" id="KW-0548">Nucleotidyltransferase</keyword>
<proteinExistence type="predicted"/>
<dbReference type="EMBL" id="JAHRHJ020000004">
    <property type="protein sequence ID" value="KAH9319130.1"/>
    <property type="molecule type" value="Genomic_DNA"/>
</dbReference>
<dbReference type="GO" id="GO:0046872">
    <property type="term" value="F:metal ion binding"/>
    <property type="evidence" value="ECO:0007669"/>
    <property type="project" value="UniProtKB-KW"/>
</dbReference>
<evidence type="ECO:0000259" key="10">
    <source>
        <dbReference type="PROSITE" id="PS50994"/>
    </source>
</evidence>
<feature type="non-terminal residue" evidence="11">
    <location>
        <position position="1"/>
    </location>
</feature>
<evidence type="ECO:0000256" key="2">
    <source>
        <dbReference type="ARBA" id="ARBA00022723"/>
    </source>
</evidence>
<keyword evidence="6" id="KW-0229">DNA integration</keyword>
<keyword evidence="8" id="KW-0239">DNA-directed DNA polymerase</keyword>
<keyword evidence="4" id="KW-0378">Hydrolase</keyword>
<evidence type="ECO:0000313" key="11">
    <source>
        <dbReference type="EMBL" id="KAH9319130.1"/>
    </source>
</evidence>
<comment type="caution">
    <text evidence="11">The sequence shown here is derived from an EMBL/GenBank/DDBJ whole genome shotgun (WGS) entry which is preliminary data.</text>
</comment>
<keyword evidence="7" id="KW-0695">RNA-directed DNA polymerase</keyword>
<dbReference type="InterPro" id="IPR001584">
    <property type="entry name" value="Integrase_cat-core"/>
</dbReference>
<dbReference type="InterPro" id="IPR039537">
    <property type="entry name" value="Retrotran_Ty1/copia-like"/>
</dbReference>
<gene>
    <name evidence="11" type="ORF">KI387_020899</name>
</gene>
<evidence type="ECO:0000256" key="9">
    <source>
        <dbReference type="ARBA" id="ARBA00023172"/>
    </source>
</evidence>
<dbReference type="AlphaFoldDB" id="A0AA38LER0"/>
<evidence type="ECO:0000256" key="4">
    <source>
        <dbReference type="ARBA" id="ARBA00022801"/>
    </source>
</evidence>
<dbReference type="GO" id="GO:0003964">
    <property type="term" value="F:RNA-directed DNA polymerase activity"/>
    <property type="evidence" value="ECO:0007669"/>
    <property type="project" value="UniProtKB-KW"/>
</dbReference>
<dbReference type="PANTHER" id="PTHR42648">
    <property type="entry name" value="TRANSPOSASE, PUTATIVE-RELATED"/>
    <property type="match status" value="1"/>
</dbReference>
<dbReference type="GO" id="GO:0003887">
    <property type="term" value="F:DNA-directed DNA polymerase activity"/>
    <property type="evidence" value="ECO:0007669"/>
    <property type="project" value="UniProtKB-KW"/>
</dbReference>
<dbReference type="SUPFAM" id="SSF53098">
    <property type="entry name" value="Ribonuclease H-like"/>
    <property type="match status" value="1"/>
</dbReference>
<keyword evidence="8" id="KW-0808">Transferase</keyword>
<keyword evidence="3" id="KW-0255">Endonuclease</keyword>
<dbReference type="GO" id="GO:0016787">
    <property type="term" value="F:hydrolase activity"/>
    <property type="evidence" value="ECO:0007669"/>
    <property type="project" value="UniProtKB-KW"/>
</dbReference>
<dbReference type="PROSITE" id="PS50994">
    <property type="entry name" value="INTEGRASE"/>
    <property type="match status" value="1"/>
</dbReference>
<keyword evidence="1" id="KW-0540">Nuclease</keyword>